<gene>
    <name evidence="2" type="ORF">BDW02DRAFT_633560</name>
</gene>
<keyword evidence="3" id="KW-1185">Reference proteome</keyword>
<feature type="compositionally biased region" description="Basic residues" evidence="1">
    <location>
        <begin position="272"/>
        <end position="286"/>
    </location>
</feature>
<dbReference type="InterPro" id="IPR039340">
    <property type="entry name" value="Tfc4/TFIIIC-102/Sfc4"/>
</dbReference>
<feature type="compositionally biased region" description="Basic residues" evidence="1">
    <location>
        <begin position="247"/>
        <end position="259"/>
    </location>
</feature>
<name>A0A6A5K6U7_9PLEO</name>
<feature type="compositionally biased region" description="Basic residues" evidence="1">
    <location>
        <begin position="753"/>
        <end position="762"/>
    </location>
</feature>
<proteinExistence type="predicted"/>
<dbReference type="GO" id="GO:0006383">
    <property type="term" value="P:transcription by RNA polymerase III"/>
    <property type="evidence" value="ECO:0007669"/>
    <property type="project" value="InterPro"/>
</dbReference>
<sequence length="1311" mass="149268">MNTNNGQYVQWPSGQPPSNRRFLPVAGSFGGPAPNLPRPFVHHGREQHPVPYPQIIPPHHAYEQPHFQPPHHHQQPARSPFIPLIPLSAVEDLEDLEEEEEEEPPVPIASTFQDPFNRAYATSGPAVYEGFIPAPGREDEDEYPDAAAGLYDRDLESSDSEYEEYQRMIREEEDRLRQIEEKDDSEVDADYSDDEAQQDEGDPDEMDLGVDFEDIEEPTRSKRGRGATRGAPKTQAFPSILGAASTRGRRGGKRGRPSTRARGGYNGSASTRGRKRGKPGRSKGPRGPRPAADPGQEWKNLHQQANKMFIAQEYEEALSYAQQAIQLNPEIFDAYNIASEIYAAMGREEDSLSVLLAGAPTKRDPGLWQFIIERITKLDPKEYPQFTDENKSAAILPCLNEIILLNNDYDARSHKLEIEAQLGRASRCVTLGVKMLKTRKEQGEDPDTSVLKIMAMMGTSSPKQTRLHLNKLIKSFNEAIEVFMEPNRDPFNNELDWELINIYLDLLDRAARYATGINRLRTLSRWKQGRRAETFWDAQADDREFDILDEPRRITVPRFVRGSRDAQYGSTLPLEIRVKLGLFRLRRSKDDFAEAMHHLEMMEPDDHGPNGLIWDYEDLFRIIGDALHATGHDQDALRFYEPLFDKRSKEFNLMSYIGLHTCFKNEGQNERAAEVIPILKKWPAENYDDLAILAKFFEDQGMWQEAGQRAETIYRDKYGHKLKNLGFEAYDELRVHYYNQRRKARGSYALRKSTVRRNRKRMQQATGQTGEDDSSNENGNKELPVLGALSAPTERPKQGLFRTKRTKPPKVQAFLAVPEDIVEPLPDVERARTTLEGTDVPYRAIENRLFRNKLQMLATQYPDELKAARAQHRETVSSFKRLDEIAEAAEDGDEEAVKEVLSVTRELIEEFSTFDIFYSSRKEDLTTYFRRVTGGDLWKESALMVLAVVANNVEDGATDTELREKPDTAPEDFWGIHFDKWCDAFGRYAILLAASGDEEQCFATLDIALQANVFHRSRTYNHRLQLCRLTCALAADNSPQASLAARWLLKEYPFGTALFRLYSAANRLCSLPDGFATSPAYKVLMRYIKTVDYALLTPTQRISYNFRDTKDSTGGFRNNINIEAVSRVQDHDPALFALYAHVLMCGGSYMAALNYYFRAFVLTPDDPVLNLCIGVAYLQHAMKRLSENRQFQIQQGLAFVYRYYDMRTRACSSEGDDHTPTAILTQEAEFNVGRIWHSLGLVTFALERYEACIALSERVKKEAQQGQGQDVLSSGFENFEQEAAFAMQSIYIVTGNFEAARMVTEGCLVIE</sequence>
<evidence type="ECO:0000313" key="3">
    <source>
        <dbReference type="Proteomes" id="UP000800040"/>
    </source>
</evidence>
<evidence type="ECO:0000256" key="1">
    <source>
        <dbReference type="SAM" id="MobiDB-lite"/>
    </source>
</evidence>
<dbReference type="InterPro" id="IPR011990">
    <property type="entry name" value="TPR-like_helical_dom_sf"/>
</dbReference>
<protein>
    <submittedName>
        <fullName evidence="2">TPR-like protein</fullName>
    </submittedName>
</protein>
<feature type="compositionally biased region" description="Acidic residues" evidence="1">
    <location>
        <begin position="181"/>
        <end position="216"/>
    </location>
</feature>
<dbReference type="GO" id="GO:0000127">
    <property type="term" value="C:transcription factor TFIIIC complex"/>
    <property type="evidence" value="ECO:0007669"/>
    <property type="project" value="TreeGrafter"/>
</dbReference>
<feature type="region of interest" description="Disordered" evidence="1">
    <location>
        <begin position="748"/>
        <end position="804"/>
    </location>
</feature>
<reference evidence="2" key="1">
    <citation type="submission" date="2020-01" db="EMBL/GenBank/DDBJ databases">
        <authorList>
            <consortium name="DOE Joint Genome Institute"/>
            <person name="Haridas S."/>
            <person name="Albert R."/>
            <person name="Binder M."/>
            <person name="Bloem J."/>
            <person name="Labutti K."/>
            <person name="Salamov A."/>
            <person name="Andreopoulos B."/>
            <person name="Baker S.E."/>
            <person name="Barry K."/>
            <person name="Bills G."/>
            <person name="Bluhm B.H."/>
            <person name="Cannon C."/>
            <person name="Castanera R."/>
            <person name="Culley D.E."/>
            <person name="Daum C."/>
            <person name="Ezra D."/>
            <person name="Gonzalez J.B."/>
            <person name="Henrissat B."/>
            <person name="Kuo A."/>
            <person name="Liang C."/>
            <person name="Lipzen A."/>
            <person name="Lutzoni F."/>
            <person name="Magnuson J."/>
            <person name="Mondo S."/>
            <person name="Nolan M."/>
            <person name="Ohm R."/>
            <person name="Pangilinan J."/>
            <person name="Park H.-J."/>
            <person name="Ramirez L."/>
            <person name="Alfaro M."/>
            <person name="Sun H."/>
            <person name="Tritt A."/>
            <person name="Yoshinaga Y."/>
            <person name="Zwiers L.-H."/>
            <person name="Turgeon B.G."/>
            <person name="Goodwin S.B."/>
            <person name="Spatafora J.W."/>
            <person name="Crous P.W."/>
            <person name="Grigoriev I.V."/>
        </authorList>
    </citation>
    <scope>NUCLEOTIDE SEQUENCE</scope>
    <source>
        <strain evidence="2">P77</strain>
    </source>
</reference>
<feature type="compositionally biased region" description="Polar residues" evidence="1">
    <location>
        <begin position="1"/>
        <end position="18"/>
    </location>
</feature>
<feature type="region of interest" description="Disordered" evidence="1">
    <location>
        <begin position="149"/>
        <end position="296"/>
    </location>
</feature>
<evidence type="ECO:0000313" key="2">
    <source>
        <dbReference type="EMBL" id="KAF1830557.1"/>
    </source>
</evidence>
<accession>A0A6A5K6U7</accession>
<feature type="region of interest" description="Disordered" evidence="1">
    <location>
        <begin position="1"/>
        <end position="46"/>
    </location>
</feature>
<dbReference type="Proteomes" id="UP000800040">
    <property type="component" value="Unassembled WGS sequence"/>
</dbReference>
<dbReference type="Gene3D" id="1.25.40.10">
    <property type="entry name" value="Tetratricopeptide repeat domain"/>
    <property type="match status" value="2"/>
</dbReference>
<dbReference type="OrthoDB" id="9991317at2759"/>
<dbReference type="SUPFAM" id="SSF48452">
    <property type="entry name" value="TPR-like"/>
    <property type="match status" value="2"/>
</dbReference>
<organism evidence="2 3">
    <name type="scientific">Decorospora gaudefroyi</name>
    <dbReference type="NCBI Taxonomy" id="184978"/>
    <lineage>
        <taxon>Eukaryota</taxon>
        <taxon>Fungi</taxon>
        <taxon>Dikarya</taxon>
        <taxon>Ascomycota</taxon>
        <taxon>Pezizomycotina</taxon>
        <taxon>Dothideomycetes</taxon>
        <taxon>Pleosporomycetidae</taxon>
        <taxon>Pleosporales</taxon>
        <taxon>Pleosporineae</taxon>
        <taxon>Pleosporaceae</taxon>
        <taxon>Decorospora</taxon>
    </lineage>
</organism>
<dbReference type="PANTHER" id="PTHR23082">
    <property type="entry name" value="TRANSCRIPTION INITIATION FACTOR IIIC TFIIIC , POLYPEPTIDE 3-RELATED"/>
    <property type="match status" value="1"/>
</dbReference>
<feature type="compositionally biased region" description="Basic and acidic residues" evidence="1">
    <location>
        <begin position="164"/>
        <end position="180"/>
    </location>
</feature>
<dbReference type="EMBL" id="ML975392">
    <property type="protein sequence ID" value="KAF1830557.1"/>
    <property type="molecule type" value="Genomic_DNA"/>
</dbReference>
<dbReference type="PANTHER" id="PTHR23082:SF0">
    <property type="entry name" value="GENERAL TRANSCRIPTION FACTOR 3C POLYPEPTIDE 3"/>
    <property type="match status" value="1"/>
</dbReference>